<evidence type="ECO:0000313" key="7">
    <source>
        <dbReference type="Proteomes" id="UP001597191"/>
    </source>
</evidence>
<comment type="similarity">
    <text evidence="1">Belongs to the ABC transporter superfamily.</text>
</comment>
<dbReference type="GO" id="GO:0005524">
    <property type="term" value="F:ATP binding"/>
    <property type="evidence" value="ECO:0007669"/>
    <property type="project" value="UniProtKB-KW"/>
</dbReference>
<evidence type="ECO:0000256" key="3">
    <source>
        <dbReference type="ARBA" id="ARBA00022741"/>
    </source>
</evidence>
<name>A0ABW4BP29_9LACO</name>
<comment type="caution">
    <text evidence="6">The sequence shown here is derived from an EMBL/GenBank/DDBJ whole genome shotgun (WGS) entry which is preliminary data.</text>
</comment>
<evidence type="ECO:0000256" key="2">
    <source>
        <dbReference type="ARBA" id="ARBA00022448"/>
    </source>
</evidence>
<keyword evidence="7" id="KW-1185">Reference proteome</keyword>
<keyword evidence="2" id="KW-0813">Transport</keyword>
<keyword evidence="4 6" id="KW-0067">ATP-binding</keyword>
<proteinExistence type="inferred from homology"/>
<dbReference type="InterPro" id="IPR017871">
    <property type="entry name" value="ABC_transporter-like_CS"/>
</dbReference>
<dbReference type="PROSITE" id="PS00211">
    <property type="entry name" value="ABC_TRANSPORTER_1"/>
    <property type="match status" value="1"/>
</dbReference>
<gene>
    <name evidence="6" type="ORF">ACFQ4R_07430</name>
</gene>
<evidence type="ECO:0000313" key="6">
    <source>
        <dbReference type="EMBL" id="MFD1411413.1"/>
    </source>
</evidence>
<dbReference type="CDD" id="cd03230">
    <property type="entry name" value="ABC_DR_subfamily_A"/>
    <property type="match status" value="1"/>
</dbReference>
<dbReference type="Pfam" id="PF13732">
    <property type="entry name" value="DrrA1-3_C"/>
    <property type="match status" value="1"/>
</dbReference>
<evidence type="ECO:0000256" key="1">
    <source>
        <dbReference type="ARBA" id="ARBA00005417"/>
    </source>
</evidence>
<evidence type="ECO:0000259" key="5">
    <source>
        <dbReference type="PROSITE" id="PS50893"/>
    </source>
</evidence>
<dbReference type="InterPro" id="IPR050763">
    <property type="entry name" value="ABC_transporter_ATP-binding"/>
</dbReference>
<dbReference type="InterPro" id="IPR003593">
    <property type="entry name" value="AAA+_ATPase"/>
</dbReference>
<dbReference type="PANTHER" id="PTHR42711:SF5">
    <property type="entry name" value="ABC TRANSPORTER ATP-BINDING PROTEIN NATA"/>
    <property type="match status" value="1"/>
</dbReference>
<evidence type="ECO:0000256" key="4">
    <source>
        <dbReference type="ARBA" id="ARBA00022840"/>
    </source>
</evidence>
<dbReference type="Pfam" id="PF00005">
    <property type="entry name" value="ABC_tran"/>
    <property type="match status" value="1"/>
</dbReference>
<dbReference type="InterPro" id="IPR025302">
    <property type="entry name" value="DrrA1/2-like_C"/>
</dbReference>
<dbReference type="PANTHER" id="PTHR42711">
    <property type="entry name" value="ABC TRANSPORTER ATP-BINDING PROTEIN"/>
    <property type="match status" value="1"/>
</dbReference>
<dbReference type="SMART" id="SM00382">
    <property type="entry name" value="AAA"/>
    <property type="match status" value="1"/>
</dbReference>
<organism evidence="6 7">
    <name type="scientific">Lapidilactobacillus gannanensis</name>
    <dbReference type="NCBI Taxonomy" id="2486002"/>
    <lineage>
        <taxon>Bacteria</taxon>
        <taxon>Bacillati</taxon>
        <taxon>Bacillota</taxon>
        <taxon>Bacilli</taxon>
        <taxon>Lactobacillales</taxon>
        <taxon>Lactobacillaceae</taxon>
        <taxon>Lapidilactobacillus</taxon>
    </lineage>
</organism>
<feature type="domain" description="ABC transporter" evidence="5">
    <location>
        <begin position="12"/>
        <end position="237"/>
    </location>
</feature>
<sequence>MEAAIMGATEVLTVNHLQKKFGKFTALKEINLTLHAGEVLGFIGPNGAGKSTTIRTILGMLRPTAGTVQVFGQDAWRDAVFIHQRLAYVPGDVYLWPNFTGGQTIDLLLKMSGQQHNAKTDDLIKKFALDPSKKNQTYSKGNRQKVALIVALSSDVALYIFDEPTSGLDPLNEIVFQQEISRLKAAGKAILLSSHILSEVEKTCDTIAIIRQGQIIEAGELAALQHLTRINVTVTSDQDLTALGQLPGVHQFQQQSGTTNFAVDTDQLQTVLQALAAKKLTAIQIAPPTLEDLFLRYYDQGNVKQAEVSTHA</sequence>
<dbReference type="Proteomes" id="UP001597191">
    <property type="component" value="Unassembled WGS sequence"/>
</dbReference>
<reference evidence="7" key="1">
    <citation type="journal article" date="2019" name="Int. J. Syst. Evol. Microbiol.">
        <title>The Global Catalogue of Microorganisms (GCM) 10K type strain sequencing project: providing services to taxonomists for standard genome sequencing and annotation.</title>
        <authorList>
            <consortium name="The Broad Institute Genomics Platform"/>
            <consortium name="The Broad Institute Genome Sequencing Center for Infectious Disease"/>
            <person name="Wu L."/>
            <person name="Ma J."/>
        </authorList>
    </citation>
    <scope>NUCLEOTIDE SEQUENCE [LARGE SCALE GENOMIC DNA]</scope>
    <source>
        <strain evidence="7">CCM 8937</strain>
    </source>
</reference>
<accession>A0ABW4BP29</accession>
<dbReference type="InterPro" id="IPR003439">
    <property type="entry name" value="ABC_transporter-like_ATP-bd"/>
</dbReference>
<keyword evidence="3" id="KW-0547">Nucleotide-binding</keyword>
<dbReference type="Gene3D" id="3.40.50.300">
    <property type="entry name" value="P-loop containing nucleotide triphosphate hydrolases"/>
    <property type="match status" value="1"/>
</dbReference>
<protein>
    <submittedName>
        <fullName evidence="6">ATP-binding cassette domain-containing protein</fullName>
    </submittedName>
</protein>
<dbReference type="PROSITE" id="PS50893">
    <property type="entry name" value="ABC_TRANSPORTER_2"/>
    <property type="match status" value="1"/>
</dbReference>
<dbReference type="InterPro" id="IPR027417">
    <property type="entry name" value="P-loop_NTPase"/>
</dbReference>
<dbReference type="SUPFAM" id="SSF52540">
    <property type="entry name" value="P-loop containing nucleoside triphosphate hydrolases"/>
    <property type="match status" value="1"/>
</dbReference>
<dbReference type="EMBL" id="JBHTOH010000072">
    <property type="protein sequence ID" value="MFD1411413.1"/>
    <property type="molecule type" value="Genomic_DNA"/>
</dbReference>